<protein>
    <submittedName>
        <fullName evidence="2">Uncharacterized protein</fullName>
    </submittedName>
</protein>
<organism evidence="2 3">
    <name type="scientific">Streptomyces angustmyceticus</name>
    <dbReference type="NCBI Taxonomy" id="285578"/>
    <lineage>
        <taxon>Bacteria</taxon>
        <taxon>Bacillati</taxon>
        <taxon>Actinomycetota</taxon>
        <taxon>Actinomycetes</taxon>
        <taxon>Kitasatosporales</taxon>
        <taxon>Streptomycetaceae</taxon>
        <taxon>Streptomyces</taxon>
    </lineage>
</organism>
<dbReference type="EMBL" id="BLAG01000009">
    <property type="protein sequence ID" value="GES31046.1"/>
    <property type="molecule type" value="Genomic_DNA"/>
</dbReference>
<evidence type="ECO:0000313" key="3">
    <source>
        <dbReference type="Proteomes" id="UP000325598"/>
    </source>
</evidence>
<dbReference type="GeneID" id="96752340"/>
<dbReference type="Gene3D" id="1.10.10.10">
    <property type="entry name" value="Winged helix-like DNA-binding domain superfamily/Winged helix DNA-binding domain"/>
    <property type="match status" value="1"/>
</dbReference>
<dbReference type="Proteomes" id="UP000325598">
    <property type="component" value="Unassembled WGS sequence"/>
</dbReference>
<keyword evidence="3" id="KW-1185">Reference proteome</keyword>
<sequence>MSAIRLLVLGAVRRRGRAHGYQVRGDLDYGGDRAWSRAGPGSVYHALREWRRGVAAYGTPGEASGHLGEVMDLWLHAADSDAAWTRGLIERIAGGAYVFAGEGEPRAPVPGEGPEHPDTAKGAAPRETAGPANDTLQAGPANGAP</sequence>
<comment type="caution">
    <text evidence="2">The sequence shown here is derived from an EMBL/GenBank/DDBJ whole genome shotgun (WGS) entry which is preliminary data.</text>
</comment>
<feature type="region of interest" description="Disordered" evidence="1">
    <location>
        <begin position="101"/>
        <end position="145"/>
    </location>
</feature>
<gene>
    <name evidence="2" type="ORF">San01_35330</name>
</gene>
<name>A0A5J4LHM9_9ACTN</name>
<dbReference type="InterPro" id="IPR036388">
    <property type="entry name" value="WH-like_DNA-bd_sf"/>
</dbReference>
<dbReference type="AlphaFoldDB" id="A0A5J4LHM9"/>
<accession>A0A5J4LHM9</accession>
<reference evidence="2 3" key="1">
    <citation type="submission" date="2019-10" db="EMBL/GenBank/DDBJ databases">
        <title>Whole genome shotgun sequence of Streptomyces angustmyceticus NBRC 3934.</title>
        <authorList>
            <person name="Hosoyama A."/>
            <person name="Ichikawa N."/>
            <person name="Kimura A."/>
            <person name="Kitahashi Y."/>
            <person name="Komaki H."/>
            <person name="Uohara A."/>
        </authorList>
    </citation>
    <scope>NUCLEOTIDE SEQUENCE [LARGE SCALE GENOMIC DNA]</scope>
    <source>
        <strain evidence="2 3">NBRC 3934</strain>
    </source>
</reference>
<dbReference type="RefSeq" id="WP_223660013.1">
    <property type="nucleotide sequence ID" value="NZ_BLAG01000009.1"/>
</dbReference>
<evidence type="ECO:0000256" key="1">
    <source>
        <dbReference type="SAM" id="MobiDB-lite"/>
    </source>
</evidence>
<evidence type="ECO:0000313" key="2">
    <source>
        <dbReference type="EMBL" id="GES31046.1"/>
    </source>
</evidence>
<proteinExistence type="predicted"/>